<protein>
    <submittedName>
        <fullName evidence="1">Uncharacterized protein</fullName>
    </submittedName>
</protein>
<reference evidence="1" key="1">
    <citation type="submission" date="2020-06" db="EMBL/GenBank/DDBJ databases">
        <title>Draft genome of Bugula neritina, a colonial animal packing powerful symbionts and potential medicines.</title>
        <authorList>
            <person name="Rayko M."/>
        </authorList>
    </citation>
    <scope>NUCLEOTIDE SEQUENCE [LARGE SCALE GENOMIC DNA]</scope>
    <source>
        <strain evidence="1">Kwan_BN1</strain>
    </source>
</reference>
<dbReference type="EMBL" id="VXIV02001490">
    <property type="protein sequence ID" value="KAF6032656.1"/>
    <property type="molecule type" value="Genomic_DNA"/>
</dbReference>
<organism evidence="1 2">
    <name type="scientific">Bugula neritina</name>
    <name type="common">Brown bryozoan</name>
    <name type="synonym">Sertularia neritina</name>
    <dbReference type="NCBI Taxonomy" id="10212"/>
    <lineage>
        <taxon>Eukaryota</taxon>
        <taxon>Metazoa</taxon>
        <taxon>Spiralia</taxon>
        <taxon>Lophotrochozoa</taxon>
        <taxon>Bryozoa</taxon>
        <taxon>Gymnolaemata</taxon>
        <taxon>Cheilostomatida</taxon>
        <taxon>Flustrina</taxon>
        <taxon>Buguloidea</taxon>
        <taxon>Bugulidae</taxon>
        <taxon>Bugula</taxon>
    </lineage>
</organism>
<gene>
    <name evidence="1" type="ORF">EB796_008997</name>
</gene>
<proteinExistence type="predicted"/>
<keyword evidence="2" id="KW-1185">Reference proteome</keyword>
<name>A0A7J7K502_BUGNE</name>
<dbReference type="AlphaFoldDB" id="A0A7J7K502"/>
<evidence type="ECO:0000313" key="1">
    <source>
        <dbReference type="EMBL" id="KAF6032656.1"/>
    </source>
</evidence>
<comment type="caution">
    <text evidence="1">The sequence shown here is derived from an EMBL/GenBank/DDBJ whole genome shotgun (WGS) entry which is preliminary data.</text>
</comment>
<evidence type="ECO:0000313" key="2">
    <source>
        <dbReference type="Proteomes" id="UP000593567"/>
    </source>
</evidence>
<sequence length="97" mass="11280">MTSLLCVQEPGGFVEYNHKEYSDVILNDSSNHGVFAQYFPDDKVRPRFHSRRPFSTPNPHIVQDNFDKKELIGHSMNLQAWLNTKSVSMIQVSYTEY</sequence>
<dbReference type="Proteomes" id="UP000593567">
    <property type="component" value="Unassembled WGS sequence"/>
</dbReference>
<accession>A0A7J7K502</accession>
<dbReference type="OrthoDB" id="9905773at2759"/>